<keyword evidence="10" id="KW-1185">Reference proteome</keyword>
<comment type="caution">
    <text evidence="9">The sequence shown here is derived from an EMBL/GenBank/DDBJ whole genome shotgun (WGS) entry which is preliminary data.</text>
</comment>
<dbReference type="OrthoDB" id="428525at2759"/>
<dbReference type="InterPro" id="IPR000644">
    <property type="entry name" value="CBS_dom"/>
</dbReference>
<evidence type="ECO:0000256" key="6">
    <source>
        <dbReference type="PROSITE-ProRule" id="PRU00703"/>
    </source>
</evidence>
<dbReference type="EMBL" id="CAJHUC010002340">
    <property type="protein sequence ID" value="CAD7703645.1"/>
    <property type="molecule type" value="Genomic_DNA"/>
</dbReference>
<dbReference type="PROSITE" id="PS51371">
    <property type="entry name" value="CBS"/>
    <property type="match status" value="1"/>
</dbReference>
<dbReference type="Proteomes" id="UP000708148">
    <property type="component" value="Unassembled WGS sequence"/>
</dbReference>
<evidence type="ECO:0000256" key="4">
    <source>
        <dbReference type="ARBA" id="ARBA00023122"/>
    </source>
</evidence>
<dbReference type="PANTHER" id="PTHR11689">
    <property type="entry name" value="CHLORIDE CHANNEL PROTEIN CLC FAMILY MEMBER"/>
    <property type="match status" value="1"/>
</dbReference>
<sequence>MVHDELSVNELMSTEMVCLPAVIKVRELATALRTFSHGGYPVSSEAEVPVAAATSPMRIDGLIARPLLLRLLQRRLGFIKKGQEGGSFPLPRTEKGVLDVLDTIEPYPMRINPRSEQEAILAALSEVDLETDIDLRPFMQRQPFLVNEDASLSRAYRLFRTLGLRHLLVAPSRPLGLGILTRKDMIKENVRLALGEKANREAAKVTASRRGERRIKEKFDAGGARTLVEFMPAFDTAAEQGTAMASAVPRQLIRRSVVPRATRQETEAREAMEQGAAESAAGSS</sequence>
<evidence type="ECO:0000256" key="1">
    <source>
        <dbReference type="ARBA" id="ARBA00022448"/>
    </source>
</evidence>
<dbReference type="PANTHER" id="PTHR11689:SF136">
    <property type="entry name" value="H(+)_CL(-) EXCHANGE TRANSPORTER 7"/>
    <property type="match status" value="1"/>
</dbReference>
<evidence type="ECO:0000259" key="8">
    <source>
        <dbReference type="PROSITE" id="PS51371"/>
    </source>
</evidence>
<reference evidence="9" key="1">
    <citation type="submission" date="2020-12" db="EMBL/GenBank/DDBJ databases">
        <authorList>
            <person name="Iha C."/>
        </authorList>
    </citation>
    <scope>NUCLEOTIDE SEQUENCE</scope>
</reference>
<feature type="compositionally biased region" description="Basic and acidic residues" evidence="7">
    <location>
        <begin position="262"/>
        <end position="272"/>
    </location>
</feature>
<evidence type="ECO:0000313" key="9">
    <source>
        <dbReference type="EMBL" id="CAD7703645.1"/>
    </source>
</evidence>
<organism evidence="9 10">
    <name type="scientific">Ostreobium quekettii</name>
    <dbReference type="NCBI Taxonomy" id="121088"/>
    <lineage>
        <taxon>Eukaryota</taxon>
        <taxon>Viridiplantae</taxon>
        <taxon>Chlorophyta</taxon>
        <taxon>core chlorophytes</taxon>
        <taxon>Ulvophyceae</taxon>
        <taxon>TCBD clade</taxon>
        <taxon>Bryopsidales</taxon>
        <taxon>Ostreobineae</taxon>
        <taxon>Ostreobiaceae</taxon>
        <taxon>Ostreobium</taxon>
    </lineage>
</organism>
<dbReference type="SUPFAM" id="SSF54631">
    <property type="entry name" value="CBS-domain pair"/>
    <property type="match status" value="1"/>
</dbReference>
<keyword evidence="5" id="KW-0868">Chloride</keyword>
<dbReference type="Gene3D" id="3.10.580.10">
    <property type="entry name" value="CBS-domain"/>
    <property type="match status" value="1"/>
</dbReference>
<evidence type="ECO:0000256" key="5">
    <source>
        <dbReference type="ARBA" id="ARBA00023214"/>
    </source>
</evidence>
<evidence type="ECO:0000256" key="2">
    <source>
        <dbReference type="ARBA" id="ARBA00022737"/>
    </source>
</evidence>
<keyword evidence="3" id="KW-0406">Ion transport</keyword>
<evidence type="ECO:0000313" key="10">
    <source>
        <dbReference type="Proteomes" id="UP000708148"/>
    </source>
</evidence>
<dbReference type="InterPro" id="IPR046342">
    <property type="entry name" value="CBS_dom_sf"/>
</dbReference>
<dbReference type="InterPro" id="IPR051280">
    <property type="entry name" value="Cl-channel/antiporter"/>
</dbReference>
<feature type="region of interest" description="Disordered" evidence="7">
    <location>
        <begin position="258"/>
        <end position="284"/>
    </location>
</feature>
<dbReference type="AlphaFoldDB" id="A0A8S1J9D3"/>
<accession>A0A8S1J9D3</accession>
<evidence type="ECO:0000256" key="3">
    <source>
        <dbReference type="ARBA" id="ARBA00023065"/>
    </source>
</evidence>
<feature type="compositionally biased region" description="Low complexity" evidence="7">
    <location>
        <begin position="273"/>
        <end position="284"/>
    </location>
</feature>
<dbReference type="Pfam" id="PF00571">
    <property type="entry name" value="CBS"/>
    <property type="match status" value="1"/>
</dbReference>
<feature type="domain" description="CBS" evidence="8">
    <location>
        <begin position="139"/>
        <end position="196"/>
    </location>
</feature>
<gene>
    <name evidence="9" type="ORF">OSTQU699_LOCUS9002</name>
</gene>
<protein>
    <recommendedName>
        <fullName evidence="8">CBS domain-containing protein</fullName>
    </recommendedName>
</protein>
<keyword evidence="1" id="KW-0813">Transport</keyword>
<keyword evidence="2" id="KW-0677">Repeat</keyword>
<evidence type="ECO:0000256" key="7">
    <source>
        <dbReference type="SAM" id="MobiDB-lite"/>
    </source>
</evidence>
<dbReference type="GO" id="GO:0015108">
    <property type="term" value="F:chloride transmembrane transporter activity"/>
    <property type="evidence" value="ECO:0007669"/>
    <property type="project" value="TreeGrafter"/>
</dbReference>
<proteinExistence type="predicted"/>
<name>A0A8S1J9D3_9CHLO</name>
<keyword evidence="4 6" id="KW-0129">CBS domain</keyword>